<accession>A0ABD3VMR6</accession>
<dbReference type="Proteomes" id="UP001634394">
    <property type="component" value="Unassembled WGS sequence"/>
</dbReference>
<organism evidence="3 4">
    <name type="scientific">Sinanodonta woodiana</name>
    <name type="common">Chinese pond mussel</name>
    <name type="synonym">Anodonta woodiana</name>
    <dbReference type="NCBI Taxonomy" id="1069815"/>
    <lineage>
        <taxon>Eukaryota</taxon>
        <taxon>Metazoa</taxon>
        <taxon>Spiralia</taxon>
        <taxon>Lophotrochozoa</taxon>
        <taxon>Mollusca</taxon>
        <taxon>Bivalvia</taxon>
        <taxon>Autobranchia</taxon>
        <taxon>Heteroconchia</taxon>
        <taxon>Palaeoheterodonta</taxon>
        <taxon>Unionida</taxon>
        <taxon>Unionoidea</taxon>
        <taxon>Unionidae</taxon>
        <taxon>Unioninae</taxon>
        <taxon>Sinanodonta</taxon>
    </lineage>
</organism>
<proteinExistence type="predicted"/>
<gene>
    <name evidence="3" type="ORF">ACJMK2_008548</name>
</gene>
<keyword evidence="2" id="KW-0812">Transmembrane</keyword>
<evidence type="ECO:0000313" key="4">
    <source>
        <dbReference type="Proteomes" id="UP001634394"/>
    </source>
</evidence>
<evidence type="ECO:0000313" key="3">
    <source>
        <dbReference type="EMBL" id="KAL3862591.1"/>
    </source>
</evidence>
<name>A0ABD3VMR6_SINWO</name>
<comment type="caution">
    <text evidence="3">The sequence shown here is derived from an EMBL/GenBank/DDBJ whole genome shotgun (WGS) entry which is preliminary data.</text>
</comment>
<evidence type="ECO:0000256" key="2">
    <source>
        <dbReference type="SAM" id="Phobius"/>
    </source>
</evidence>
<sequence>MITLCQQSRHLCVPLNGQTAILQIRLGKEGLDFITDLIYVVWGYHTLARNLVSYHQWLSVPNTKVRYGAHTETVNILVIFTAFGILLMSSLIAYILSDTNDNPDLFEVSALPLLLGSLISAVSTFIITSGIELQMHFIACREKKVGPVYSMVRKGLGLQKGSKDNFYCEALSVYPPTQEACFIDLEETASTVSGYGRLLSLWNNLDWINVKKRITKSFSGLLMGKKVADFARQDSLRTLYKSCVDIDEDYINEMRNRHRHKFVPSHAKYIYELLWKHFPDTDTSQDITKKQEESFPSHSRETMEEKLSQKQGSLYKPCIDLVTSKDSIARKYKQPYKRPLSYKPRHANAEAYNFDMDVGKSKEEIANKHEWSVSSKRKLFQSDMEIDASKTDITKKHQQLGSSQSKPADEKTSKFDINIGAHKDETRTKHEHSILSLQQAKLKPYNSVIEMKISDKSELTSGLGVRESSLTDRPTLQEKHELSIFDKLQLEQQSPFKSCTEIDMPQEEFKKKKQQYASAQLTHTNNVTFKSVIDLPGGIHKSKSDLEISSSDYLSLDFEVTVGRIVIADKDKHGQKSKEEVYLDDFTGHRGTDLLTYIEEVASKQKKLIDRDSDLSDSSLDEISEEITNNSDEMGTSSSHVFVSLPRSLSEESLSTDCFNTRSSQYVINIPSPFWEMCSNTDVYPAVTSQTERFQFDNAHGAYLVPESYSENVDSATSDAQLFSQRNKQSGRENKVAQDSYPLFAGHGISGVSRDDLKHRFLEPVFYKINLTSGLPPNQKHIDVVVKKTREKPNVGKSRSISDLADESIRTHLKPDVNIFHELDQLLQSMRNAIKIGITWSHISVFEKQRDLQLWSRSYIEAMNCTLKNFKKQAEGGNLLFSSAFDQGKCFFKNYLVQLCVVLGWDLKKNPECVWQDLEKNMSRVFAMASEAVCNTLKGTCQLLLHKDKVTLADLLLKSHEVMTGIEANSRSILSVERNFSGALVKPDLSSTLDNTYRTIAHTIFIEAVRLGFCEQRVPWNLFLKIFRKKQTEIFEEYVRKITSLLIYSSETIVKEYDGENFLIKALCCYITRLAKEELWKEYQDVQLVLTDVLFKQTTLDVLKTLAKTTSLSICKQVEQLLRQRWIIQGYDPSKRGEIALAQALLCAREMGESAHETNLNNNKDIFEASCSIDNESGQHAKLFTYLQFKRVETRLANCLLALVQLKTNDLVINCLQEYVTQQLSGFNKKQATGAQMDNWKKDFISFLAESISVKLNLEEEEFARRDHCRRLLDAVLETESLQHDLFMQSTVPLKERKQRIKTSSIKETDKIEKVDEEMLSQRSDNIERTCITEMINELKPVRKYLKFVGMIESIRGQITKENYVARIRKEQELFVQIQLQNVVDSFYILNDEEMTPKIDRTTLYQLEYDTMGDRWKHVCYILLPRAHFLTTDPLKEIN</sequence>
<keyword evidence="4" id="KW-1185">Reference proteome</keyword>
<keyword evidence="2" id="KW-0472">Membrane</keyword>
<dbReference type="EMBL" id="JBJQND010000011">
    <property type="protein sequence ID" value="KAL3862591.1"/>
    <property type="molecule type" value="Genomic_DNA"/>
</dbReference>
<reference evidence="3 4" key="1">
    <citation type="submission" date="2024-11" db="EMBL/GenBank/DDBJ databases">
        <title>Chromosome-level genome assembly of the freshwater bivalve Anodonta woodiana.</title>
        <authorList>
            <person name="Chen X."/>
        </authorList>
    </citation>
    <scope>NUCLEOTIDE SEQUENCE [LARGE SCALE GENOMIC DNA]</scope>
    <source>
        <strain evidence="3">MN2024</strain>
        <tissue evidence="3">Gills</tissue>
    </source>
</reference>
<feature type="transmembrane region" description="Helical" evidence="2">
    <location>
        <begin position="74"/>
        <end position="96"/>
    </location>
</feature>
<evidence type="ECO:0000256" key="1">
    <source>
        <dbReference type="SAM" id="MobiDB-lite"/>
    </source>
</evidence>
<keyword evidence="2" id="KW-1133">Transmembrane helix</keyword>
<feature type="region of interest" description="Disordered" evidence="1">
    <location>
        <begin position="392"/>
        <end position="414"/>
    </location>
</feature>
<protein>
    <submittedName>
        <fullName evidence="3">Uncharacterized protein</fullName>
    </submittedName>
</protein>